<sequence>MLYMVLYPETQEKVHSIIDSVIGNHRRPTLQDRQMLPYVDAVLMEIQRCNTIAPLTVPHRALQDTTLNGYYIPKDTVALPSLWCVLHDKEHWGDPQSFRPSRFIDDDGMLIKDEIFIPFGIGKRLCPGEALARNTMFLFFTSLMQAFYVQLPPGSTKPSIESLSGFTTAPKPFEVIFKSRHKL</sequence>
<dbReference type="GO" id="GO:0016712">
    <property type="term" value="F:oxidoreductase activity, acting on paired donors, with incorporation or reduction of molecular oxygen, reduced flavin or flavoprotein as one donor, and incorporation of one atom of oxygen"/>
    <property type="evidence" value="ECO:0007669"/>
    <property type="project" value="TreeGrafter"/>
</dbReference>
<keyword evidence="11" id="KW-1185">Reference proteome</keyword>
<accession>A0AAN9VME1</accession>
<dbReference type="PRINTS" id="PR00385">
    <property type="entry name" value="P450"/>
</dbReference>
<dbReference type="InterPro" id="IPR002401">
    <property type="entry name" value="Cyt_P450_E_grp-I"/>
</dbReference>
<dbReference type="InterPro" id="IPR036396">
    <property type="entry name" value="Cyt_P450_sf"/>
</dbReference>
<dbReference type="InterPro" id="IPR050182">
    <property type="entry name" value="Cytochrome_P450_fam2"/>
</dbReference>
<keyword evidence="3 8" id="KW-0349">Heme</keyword>
<keyword evidence="4 8" id="KW-0479">Metal-binding</keyword>
<evidence type="ECO:0000313" key="11">
    <source>
        <dbReference type="Proteomes" id="UP001378592"/>
    </source>
</evidence>
<evidence type="ECO:0000256" key="4">
    <source>
        <dbReference type="ARBA" id="ARBA00022723"/>
    </source>
</evidence>
<keyword evidence="7 9" id="KW-0503">Monooxygenase</keyword>
<evidence type="ECO:0000256" key="1">
    <source>
        <dbReference type="ARBA" id="ARBA00001971"/>
    </source>
</evidence>
<comment type="cofactor">
    <cofactor evidence="1 8">
        <name>heme</name>
        <dbReference type="ChEBI" id="CHEBI:30413"/>
    </cofactor>
</comment>
<dbReference type="GO" id="GO:0006805">
    <property type="term" value="P:xenobiotic metabolic process"/>
    <property type="evidence" value="ECO:0007669"/>
    <property type="project" value="TreeGrafter"/>
</dbReference>
<dbReference type="PROSITE" id="PS00086">
    <property type="entry name" value="CYTOCHROME_P450"/>
    <property type="match status" value="1"/>
</dbReference>
<dbReference type="GO" id="GO:0020037">
    <property type="term" value="F:heme binding"/>
    <property type="evidence" value="ECO:0007669"/>
    <property type="project" value="InterPro"/>
</dbReference>
<evidence type="ECO:0000256" key="6">
    <source>
        <dbReference type="ARBA" id="ARBA00023004"/>
    </source>
</evidence>
<dbReference type="Pfam" id="PF00067">
    <property type="entry name" value="p450"/>
    <property type="match status" value="1"/>
</dbReference>
<evidence type="ECO:0008006" key="12">
    <source>
        <dbReference type="Google" id="ProtNLM"/>
    </source>
</evidence>
<name>A0AAN9VME1_9ORTH</name>
<dbReference type="Gene3D" id="1.10.630.10">
    <property type="entry name" value="Cytochrome P450"/>
    <property type="match status" value="1"/>
</dbReference>
<protein>
    <recommendedName>
        <fullName evidence="12">Cytochrome P450</fullName>
    </recommendedName>
</protein>
<dbReference type="SUPFAM" id="SSF48264">
    <property type="entry name" value="Cytochrome P450"/>
    <property type="match status" value="1"/>
</dbReference>
<dbReference type="GO" id="GO:0008395">
    <property type="term" value="F:steroid hydroxylase activity"/>
    <property type="evidence" value="ECO:0007669"/>
    <property type="project" value="TreeGrafter"/>
</dbReference>
<evidence type="ECO:0000256" key="7">
    <source>
        <dbReference type="ARBA" id="ARBA00023033"/>
    </source>
</evidence>
<dbReference type="EMBL" id="JAZDUA010000176">
    <property type="protein sequence ID" value="KAK7865451.1"/>
    <property type="molecule type" value="Genomic_DNA"/>
</dbReference>
<evidence type="ECO:0000313" key="10">
    <source>
        <dbReference type="EMBL" id="KAK7865451.1"/>
    </source>
</evidence>
<comment type="similarity">
    <text evidence="2 9">Belongs to the cytochrome P450 family.</text>
</comment>
<keyword evidence="6 8" id="KW-0408">Iron</keyword>
<dbReference type="GO" id="GO:0006082">
    <property type="term" value="P:organic acid metabolic process"/>
    <property type="evidence" value="ECO:0007669"/>
    <property type="project" value="TreeGrafter"/>
</dbReference>
<evidence type="ECO:0000256" key="5">
    <source>
        <dbReference type="ARBA" id="ARBA00023002"/>
    </source>
</evidence>
<gene>
    <name evidence="10" type="ORF">R5R35_002329</name>
</gene>
<dbReference type="Proteomes" id="UP001378592">
    <property type="component" value="Unassembled WGS sequence"/>
</dbReference>
<feature type="binding site" description="axial binding residue" evidence="8">
    <location>
        <position position="126"/>
    </location>
    <ligand>
        <name>heme</name>
        <dbReference type="ChEBI" id="CHEBI:30413"/>
    </ligand>
    <ligandPart>
        <name>Fe</name>
        <dbReference type="ChEBI" id="CHEBI:18248"/>
    </ligandPart>
</feature>
<reference evidence="10 11" key="1">
    <citation type="submission" date="2024-03" db="EMBL/GenBank/DDBJ databases">
        <title>The genome assembly and annotation of the cricket Gryllus longicercus Weissman &amp; Gray.</title>
        <authorList>
            <person name="Szrajer S."/>
            <person name="Gray D."/>
            <person name="Ylla G."/>
        </authorList>
    </citation>
    <scope>NUCLEOTIDE SEQUENCE [LARGE SCALE GENOMIC DNA]</scope>
    <source>
        <strain evidence="10">DAG 2021-001</strain>
        <tissue evidence="10">Whole body minus gut</tissue>
    </source>
</reference>
<dbReference type="PANTHER" id="PTHR24300">
    <property type="entry name" value="CYTOCHROME P450 508A4-RELATED"/>
    <property type="match status" value="1"/>
</dbReference>
<dbReference type="GO" id="GO:0005737">
    <property type="term" value="C:cytoplasm"/>
    <property type="evidence" value="ECO:0007669"/>
    <property type="project" value="TreeGrafter"/>
</dbReference>
<dbReference type="GO" id="GO:0005506">
    <property type="term" value="F:iron ion binding"/>
    <property type="evidence" value="ECO:0007669"/>
    <property type="project" value="InterPro"/>
</dbReference>
<comment type="caution">
    <text evidence="10">The sequence shown here is derived from an EMBL/GenBank/DDBJ whole genome shotgun (WGS) entry which is preliminary data.</text>
</comment>
<evidence type="ECO:0000256" key="9">
    <source>
        <dbReference type="RuleBase" id="RU000461"/>
    </source>
</evidence>
<evidence type="ECO:0000256" key="2">
    <source>
        <dbReference type="ARBA" id="ARBA00010617"/>
    </source>
</evidence>
<dbReference type="InterPro" id="IPR017972">
    <property type="entry name" value="Cyt_P450_CS"/>
</dbReference>
<evidence type="ECO:0000256" key="8">
    <source>
        <dbReference type="PIRSR" id="PIRSR602401-1"/>
    </source>
</evidence>
<evidence type="ECO:0000256" key="3">
    <source>
        <dbReference type="ARBA" id="ARBA00022617"/>
    </source>
</evidence>
<keyword evidence="5 9" id="KW-0560">Oxidoreductase</keyword>
<proteinExistence type="inferred from homology"/>
<organism evidence="10 11">
    <name type="scientific">Gryllus longicercus</name>
    <dbReference type="NCBI Taxonomy" id="2509291"/>
    <lineage>
        <taxon>Eukaryota</taxon>
        <taxon>Metazoa</taxon>
        <taxon>Ecdysozoa</taxon>
        <taxon>Arthropoda</taxon>
        <taxon>Hexapoda</taxon>
        <taxon>Insecta</taxon>
        <taxon>Pterygota</taxon>
        <taxon>Neoptera</taxon>
        <taxon>Polyneoptera</taxon>
        <taxon>Orthoptera</taxon>
        <taxon>Ensifera</taxon>
        <taxon>Gryllidea</taxon>
        <taxon>Grylloidea</taxon>
        <taxon>Gryllidae</taxon>
        <taxon>Gryllinae</taxon>
        <taxon>Gryllus</taxon>
    </lineage>
</organism>
<dbReference type="PRINTS" id="PR00463">
    <property type="entry name" value="EP450I"/>
</dbReference>
<dbReference type="InterPro" id="IPR001128">
    <property type="entry name" value="Cyt_P450"/>
</dbReference>
<dbReference type="PANTHER" id="PTHR24300:SF376">
    <property type="entry name" value="CYTOCHROME P450 15A1"/>
    <property type="match status" value="1"/>
</dbReference>
<dbReference type="AlphaFoldDB" id="A0AAN9VME1"/>